<keyword evidence="2" id="KW-0067">ATP-binding</keyword>
<keyword evidence="1" id="KW-0677">Repeat</keyword>
<dbReference type="GO" id="GO:0005524">
    <property type="term" value="F:ATP binding"/>
    <property type="evidence" value="ECO:0007669"/>
    <property type="project" value="UniProtKB-UniRule"/>
</dbReference>
<dbReference type="AlphaFoldDB" id="H1DES5"/>
<dbReference type="HOGENOM" id="CLU_362020_0_0_10"/>
<evidence type="ECO:0000256" key="3">
    <source>
        <dbReference type="SAM" id="MobiDB-lite"/>
    </source>
</evidence>
<dbReference type="STRING" id="742817.HMPREF9449_00761"/>
<dbReference type="Gene3D" id="2.20.110.10">
    <property type="entry name" value="Histone H3 K4-specific methyltransferase SET7/9 N-terminal domain"/>
    <property type="match status" value="1"/>
</dbReference>
<dbReference type="InterPro" id="IPR013783">
    <property type="entry name" value="Ig-like_fold"/>
</dbReference>
<keyword evidence="7" id="KW-1185">Reference proteome</keyword>
<dbReference type="PANTHER" id="PTHR24361">
    <property type="entry name" value="MITOGEN-ACTIVATED KINASE KINASE KINASE"/>
    <property type="match status" value="1"/>
</dbReference>
<dbReference type="Pfam" id="PF00069">
    <property type="entry name" value="Pkinase"/>
    <property type="match status" value="1"/>
</dbReference>
<protein>
    <recommendedName>
        <fullName evidence="5">Protein kinase domain-containing protein</fullName>
    </recommendedName>
</protein>
<keyword evidence="4" id="KW-0472">Membrane</keyword>
<organism evidence="6 7">
    <name type="scientific">Odoribacter laneus YIT 12061</name>
    <dbReference type="NCBI Taxonomy" id="742817"/>
    <lineage>
        <taxon>Bacteria</taxon>
        <taxon>Pseudomonadati</taxon>
        <taxon>Bacteroidota</taxon>
        <taxon>Bacteroidia</taxon>
        <taxon>Bacteroidales</taxon>
        <taxon>Odoribacteraceae</taxon>
        <taxon>Odoribacter</taxon>
    </lineage>
</organism>
<keyword evidence="2" id="KW-0547">Nucleotide-binding</keyword>
<dbReference type="InterPro" id="IPR000719">
    <property type="entry name" value="Prot_kinase_dom"/>
</dbReference>
<dbReference type="GeneID" id="98070640"/>
<dbReference type="SMART" id="SM00220">
    <property type="entry name" value="S_TKc"/>
    <property type="match status" value="1"/>
</dbReference>
<dbReference type="Pfam" id="PF02493">
    <property type="entry name" value="MORN"/>
    <property type="match status" value="5"/>
</dbReference>
<dbReference type="SMART" id="SM00698">
    <property type="entry name" value="MORN"/>
    <property type="match status" value="5"/>
</dbReference>
<feature type="binding site" evidence="2">
    <location>
        <position position="42"/>
    </location>
    <ligand>
        <name>ATP</name>
        <dbReference type="ChEBI" id="CHEBI:30616"/>
    </ligand>
</feature>
<dbReference type="SUPFAM" id="SSF82185">
    <property type="entry name" value="Histone H3 K4-specific methyltransferase SET7/9 N-terminal domain"/>
    <property type="match status" value="1"/>
</dbReference>
<dbReference type="PROSITE" id="PS50011">
    <property type="entry name" value="PROTEIN_KINASE_DOM"/>
    <property type="match status" value="1"/>
</dbReference>
<evidence type="ECO:0000313" key="6">
    <source>
        <dbReference type="EMBL" id="EHP49567.1"/>
    </source>
</evidence>
<accession>H1DES5</accession>
<keyword evidence="4" id="KW-0812">Transmembrane</keyword>
<dbReference type="Gene3D" id="2.60.40.10">
    <property type="entry name" value="Immunoglobulins"/>
    <property type="match status" value="1"/>
</dbReference>
<dbReference type="Pfam" id="PF19190">
    <property type="entry name" value="BACON_2"/>
    <property type="match status" value="1"/>
</dbReference>
<dbReference type="EMBL" id="ADMC01000010">
    <property type="protein sequence ID" value="EHP49567.1"/>
    <property type="molecule type" value="Genomic_DNA"/>
</dbReference>
<name>H1DES5_9BACT</name>
<evidence type="ECO:0000256" key="4">
    <source>
        <dbReference type="SAM" id="Phobius"/>
    </source>
</evidence>
<feature type="compositionally biased region" description="Basic and acidic residues" evidence="3">
    <location>
        <begin position="284"/>
        <end position="308"/>
    </location>
</feature>
<dbReference type="GO" id="GO:0005737">
    <property type="term" value="C:cytoplasm"/>
    <property type="evidence" value="ECO:0007669"/>
    <property type="project" value="TreeGrafter"/>
</dbReference>
<feature type="transmembrane region" description="Helical" evidence="4">
    <location>
        <begin position="324"/>
        <end position="347"/>
    </location>
</feature>
<dbReference type="Gene3D" id="1.10.510.10">
    <property type="entry name" value="Transferase(Phosphotransferase) domain 1"/>
    <property type="match status" value="1"/>
</dbReference>
<feature type="region of interest" description="Disordered" evidence="3">
    <location>
        <begin position="284"/>
        <end position="313"/>
    </location>
</feature>
<evidence type="ECO:0000259" key="5">
    <source>
        <dbReference type="PROSITE" id="PS50011"/>
    </source>
</evidence>
<dbReference type="GO" id="GO:0004674">
    <property type="term" value="F:protein serine/threonine kinase activity"/>
    <property type="evidence" value="ECO:0007669"/>
    <property type="project" value="TreeGrafter"/>
</dbReference>
<evidence type="ECO:0000256" key="1">
    <source>
        <dbReference type="ARBA" id="ARBA00022737"/>
    </source>
</evidence>
<dbReference type="eggNOG" id="COG0515">
    <property type="taxonomic scope" value="Bacteria"/>
</dbReference>
<dbReference type="PROSITE" id="PS00107">
    <property type="entry name" value="PROTEIN_KINASE_ATP"/>
    <property type="match status" value="1"/>
</dbReference>
<gene>
    <name evidence="6" type="ORF">HMPREF9449_00761</name>
</gene>
<feature type="domain" description="Protein kinase" evidence="5">
    <location>
        <begin position="13"/>
        <end position="269"/>
    </location>
</feature>
<dbReference type="InterPro" id="IPR003409">
    <property type="entry name" value="MORN"/>
</dbReference>
<dbReference type="InterPro" id="IPR024361">
    <property type="entry name" value="BACON"/>
</dbReference>
<dbReference type="InterPro" id="IPR017441">
    <property type="entry name" value="Protein_kinase_ATP_BS"/>
</dbReference>
<dbReference type="InterPro" id="IPR053235">
    <property type="entry name" value="Ser_Thr_kinase"/>
</dbReference>
<dbReference type="PATRIC" id="fig|742817.3.peg.812"/>
<reference evidence="6 7" key="1">
    <citation type="submission" date="2012-01" db="EMBL/GenBank/DDBJ databases">
        <title>The Genome Sequence of Odoribacter laneus YIT 12061.</title>
        <authorList>
            <consortium name="The Broad Institute Genome Sequencing Platform"/>
            <person name="Earl A."/>
            <person name="Ward D."/>
            <person name="Feldgarden M."/>
            <person name="Gevers D."/>
            <person name="Morotomi M."/>
            <person name="Young S.K."/>
            <person name="Zeng Q."/>
            <person name="Gargeya S."/>
            <person name="Fitzgerald M."/>
            <person name="Haas B."/>
            <person name="Abouelleil A."/>
            <person name="Alvarado L."/>
            <person name="Arachchi H.M."/>
            <person name="Berlin A."/>
            <person name="Chapman S.B."/>
            <person name="Gearin G."/>
            <person name="Goldberg J."/>
            <person name="Griggs A."/>
            <person name="Gujja S."/>
            <person name="Hansen M."/>
            <person name="Heiman D."/>
            <person name="Howarth C."/>
            <person name="Larimer J."/>
            <person name="Lui A."/>
            <person name="MacDonald P.J.P."/>
            <person name="McCowen C."/>
            <person name="Montmayeur A."/>
            <person name="Murphy C."/>
            <person name="Neiman D."/>
            <person name="Pearson M."/>
            <person name="Priest M."/>
            <person name="Roberts A."/>
            <person name="Saif S."/>
            <person name="Shea T."/>
            <person name="Sisk P."/>
            <person name="Stolte C."/>
            <person name="Sykes S."/>
            <person name="Wortman J."/>
            <person name="Nusbaum C."/>
            <person name="Birren B."/>
        </authorList>
    </citation>
    <scope>NUCLEOTIDE SEQUENCE [LARGE SCALE GENOMIC DNA]</scope>
    <source>
        <strain evidence="6 7">YIT 12061</strain>
    </source>
</reference>
<evidence type="ECO:0000313" key="7">
    <source>
        <dbReference type="Proteomes" id="UP000004892"/>
    </source>
</evidence>
<dbReference type="Proteomes" id="UP000004892">
    <property type="component" value="Unassembled WGS sequence"/>
</dbReference>
<dbReference type="InterPro" id="IPR011009">
    <property type="entry name" value="Kinase-like_dom_sf"/>
</dbReference>
<dbReference type="CDD" id="cd14014">
    <property type="entry name" value="STKc_PknB_like"/>
    <property type="match status" value="1"/>
</dbReference>
<dbReference type="SUPFAM" id="SSF56112">
    <property type="entry name" value="Protein kinase-like (PK-like)"/>
    <property type="match status" value="1"/>
</dbReference>
<proteinExistence type="predicted"/>
<keyword evidence="4" id="KW-1133">Transmembrane helix</keyword>
<evidence type="ECO:0000256" key="2">
    <source>
        <dbReference type="PROSITE-ProRule" id="PRU10141"/>
    </source>
</evidence>
<dbReference type="RefSeq" id="WP_009135909.1">
    <property type="nucleotide sequence ID" value="NZ_JH594596.1"/>
</dbReference>
<sequence>MWLQENTLFADRYQLVRLLGRGGFSEVWLAEDRLTGLKVAIKVYAPGTGLDSDGMSVFSKELSLVYNLHHTNLLKPQHFDQCNNRPYLVLPYCEQGSALKLVGQMPEEEAWRFLRDVAAGLEYLHALEPPVIHQDIKPDNVLRDSTGTFMITDFGISTKIRSTLRKSVNQAENSGGTMAYMGPERFSKHPMAIMASDVWALGATLFELLSGDPPFGDLGGVLQQKGAEIPEVTGNYSPELKKAVEACLAKEPWDRPTAHTLREYAETYLSGKKCDWKLFFAPKTDREKNPSGPKKPEREEKKHSDPDKTLPVGKEKIRKSRKGVYIGLAVALIVIGIGAFFLLVPGIDREQQMWENCSTQTDYENYVSVFPQGKYLSEAHQKIDSFSYNNCQTLQDYEHYLATHPLGRYADAASYKIDLLRQSEEERKQKERIAAQKGWIDIKRMEFVNMDSSLMLVGDFGATLYATDIYYLLPQLVYNVLSEEPKTIELDVKLFHPNGELMHGQDSPSGYTYTMSVTTVGQYKQGEQVQLLGWGSKTGGIYTPGRYRWEVWYKGKKLHSTSVELLKKAGEVTYLNVSPTSVSFDGSGGTRTFYVSTDGDSWSVDYLPDWCSVTKSSTSFQLKCESNPTTERTDWFKVNAGDKSVKITVTQKMIENTLSRGTWKSAVKRLMGTGLAKTYTEGDTYKGQLNSSGVRQGMGFYRWKDGDFYAGGWGNGAKDGFGIYLVNTEGSYVSACEDCIYYVGYWKNGKKSGKGTCYDKFGNLIYYGNFSDDKPTETYPMSGYDAYKFECFSYEGGDKYLGETKDGKRSGYGIYLWENGSIWVGNWSEGERNGYGIYISLEGTITTGTWDGNNFTAN</sequence>
<comment type="caution">
    <text evidence="6">The sequence shown here is derived from an EMBL/GenBank/DDBJ whole genome shotgun (WGS) entry which is preliminary data.</text>
</comment>
<dbReference type="CDD" id="cd14948">
    <property type="entry name" value="BACON"/>
    <property type="match status" value="1"/>
</dbReference>